<dbReference type="PRINTS" id="PR00237">
    <property type="entry name" value="GPCRRHODOPSN"/>
</dbReference>
<keyword evidence="4 8" id="KW-0297">G-protein coupled receptor</keyword>
<comment type="similarity">
    <text evidence="8">Belongs to the G-protein coupled receptor 1 family.</text>
</comment>
<organism evidence="10">
    <name type="scientific">Magallana gigas</name>
    <name type="common">Pacific oyster</name>
    <name type="synonym">Crassostrea gigas</name>
    <dbReference type="NCBI Taxonomy" id="29159"/>
    <lineage>
        <taxon>Eukaryota</taxon>
        <taxon>Metazoa</taxon>
        <taxon>Spiralia</taxon>
        <taxon>Lophotrochozoa</taxon>
        <taxon>Mollusca</taxon>
        <taxon>Bivalvia</taxon>
        <taxon>Autobranchia</taxon>
        <taxon>Pteriomorphia</taxon>
        <taxon>Ostreida</taxon>
        <taxon>Ostreoidea</taxon>
        <taxon>Ostreidae</taxon>
        <taxon>Magallana</taxon>
    </lineage>
</organism>
<dbReference type="AlphaFoldDB" id="K1RE65"/>
<comment type="subcellular location">
    <subcellularLocation>
        <location evidence="1">Membrane</location>
        <topology evidence="1">Multi-pass membrane protein</topology>
    </subcellularLocation>
</comment>
<proteinExistence type="inferred from homology"/>
<dbReference type="CDD" id="cd14993">
    <property type="entry name" value="7tmA_CCKR-like"/>
    <property type="match status" value="1"/>
</dbReference>
<keyword evidence="7 8" id="KW-0807">Transducer</keyword>
<evidence type="ECO:0000256" key="3">
    <source>
        <dbReference type="ARBA" id="ARBA00022989"/>
    </source>
</evidence>
<keyword evidence="3" id="KW-1133">Transmembrane helix</keyword>
<dbReference type="HOGENOM" id="CLU_009579_6_1_1"/>
<dbReference type="InterPro" id="IPR000276">
    <property type="entry name" value="GPCR_Rhodpsn"/>
</dbReference>
<protein>
    <submittedName>
        <fullName evidence="10">Neuropeptide FF receptor 2</fullName>
    </submittedName>
</protein>
<evidence type="ECO:0000256" key="5">
    <source>
        <dbReference type="ARBA" id="ARBA00023136"/>
    </source>
</evidence>
<evidence type="ECO:0000256" key="1">
    <source>
        <dbReference type="ARBA" id="ARBA00004141"/>
    </source>
</evidence>
<dbReference type="Gene3D" id="1.20.1070.10">
    <property type="entry name" value="Rhodopsin 7-helix transmembrane proteins"/>
    <property type="match status" value="1"/>
</dbReference>
<dbReference type="GO" id="GO:0005886">
    <property type="term" value="C:plasma membrane"/>
    <property type="evidence" value="ECO:0007669"/>
    <property type="project" value="TreeGrafter"/>
</dbReference>
<evidence type="ECO:0000313" key="10">
    <source>
        <dbReference type="EMBL" id="EKC42009.1"/>
    </source>
</evidence>
<reference evidence="10" key="1">
    <citation type="journal article" date="2012" name="Nature">
        <title>The oyster genome reveals stress adaptation and complexity of shell formation.</title>
        <authorList>
            <person name="Zhang G."/>
            <person name="Fang X."/>
            <person name="Guo X."/>
            <person name="Li L."/>
            <person name="Luo R."/>
            <person name="Xu F."/>
            <person name="Yang P."/>
            <person name="Zhang L."/>
            <person name="Wang X."/>
            <person name="Qi H."/>
            <person name="Xiong Z."/>
            <person name="Que H."/>
            <person name="Xie Y."/>
            <person name="Holland P.W."/>
            <person name="Paps J."/>
            <person name="Zhu Y."/>
            <person name="Wu F."/>
            <person name="Chen Y."/>
            <person name="Wang J."/>
            <person name="Peng C."/>
            <person name="Meng J."/>
            <person name="Yang L."/>
            <person name="Liu J."/>
            <person name="Wen B."/>
            <person name="Zhang N."/>
            <person name="Huang Z."/>
            <person name="Zhu Q."/>
            <person name="Feng Y."/>
            <person name="Mount A."/>
            <person name="Hedgecock D."/>
            <person name="Xu Z."/>
            <person name="Liu Y."/>
            <person name="Domazet-Loso T."/>
            <person name="Du Y."/>
            <person name="Sun X."/>
            <person name="Zhang S."/>
            <person name="Liu B."/>
            <person name="Cheng P."/>
            <person name="Jiang X."/>
            <person name="Li J."/>
            <person name="Fan D."/>
            <person name="Wang W."/>
            <person name="Fu W."/>
            <person name="Wang T."/>
            <person name="Wang B."/>
            <person name="Zhang J."/>
            <person name="Peng Z."/>
            <person name="Li Y."/>
            <person name="Li N."/>
            <person name="Wang J."/>
            <person name="Chen M."/>
            <person name="He Y."/>
            <person name="Tan F."/>
            <person name="Song X."/>
            <person name="Zheng Q."/>
            <person name="Huang R."/>
            <person name="Yang H."/>
            <person name="Du X."/>
            <person name="Chen L."/>
            <person name="Yang M."/>
            <person name="Gaffney P.M."/>
            <person name="Wang S."/>
            <person name="Luo L."/>
            <person name="She Z."/>
            <person name="Ming Y."/>
            <person name="Huang W."/>
            <person name="Zhang S."/>
            <person name="Huang B."/>
            <person name="Zhang Y."/>
            <person name="Qu T."/>
            <person name="Ni P."/>
            <person name="Miao G."/>
            <person name="Wang J."/>
            <person name="Wang Q."/>
            <person name="Steinberg C.E."/>
            <person name="Wang H."/>
            <person name="Li N."/>
            <person name="Qian L."/>
            <person name="Zhang G."/>
            <person name="Li Y."/>
            <person name="Yang H."/>
            <person name="Liu X."/>
            <person name="Wang J."/>
            <person name="Yin Y."/>
            <person name="Wang J."/>
        </authorList>
    </citation>
    <scope>NUCLEOTIDE SEQUENCE [LARGE SCALE GENOMIC DNA]</scope>
    <source>
        <strain evidence="10">05x7-T-G4-1.051#20</strain>
    </source>
</reference>
<keyword evidence="2 8" id="KW-0812">Transmembrane</keyword>
<accession>K1RE65</accession>
<dbReference type="GO" id="GO:0004930">
    <property type="term" value="F:G protein-coupled receptor activity"/>
    <property type="evidence" value="ECO:0007669"/>
    <property type="project" value="UniProtKB-KW"/>
</dbReference>
<dbReference type="SUPFAM" id="SSF81321">
    <property type="entry name" value="Family A G protein-coupled receptor-like"/>
    <property type="match status" value="1"/>
</dbReference>
<dbReference type="Pfam" id="PF00001">
    <property type="entry name" value="7tm_1"/>
    <property type="match status" value="1"/>
</dbReference>
<evidence type="ECO:0000256" key="2">
    <source>
        <dbReference type="ARBA" id="ARBA00022692"/>
    </source>
</evidence>
<dbReference type="PROSITE" id="PS50262">
    <property type="entry name" value="G_PROTEIN_RECEP_F1_2"/>
    <property type="match status" value="1"/>
</dbReference>
<dbReference type="InterPro" id="IPR017452">
    <property type="entry name" value="GPCR_Rhodpsn_7TM"/>
</dbReference>
<evidence type="ECO:0000259" key="9">
    <source>
        <dbReference type="PROSITE" id="PS50262"/>
    </source>
</evidence>
<sequence length="411" mass="47774">MENFTDTDEELLRFFEEYKNSLYTYDHPEKIALISMYVIIFVLALVGNSLILLMVCLKRSTRKNITNFFLVNLAVADLLVTLVCIPLTVGRHVYTPWMYGEFLCKAMDFVQGVYVEGSVLTIVCMSAERYLAIRHPIKARVFCNASKVKQAVVVTWVTSIIVMCPLVMYKRLKDLPSELDITSIQYCIETWPSKQDQMIYNIFLLFIIYIIPGLVVMVLYSLIGFSLCRKDDRLQRSNSIVNGQYDDIVMVNRRRLARLLIILSVLFALSWMPYFLLSLFLYLDLSVESQQIMNQIYPFALLLGHSNCAQNPILYSFMHKGFHKFTSQIFRCRCDKVNEGRLVSNICKISAISNSFYISPPQSHCKLKTKWEFRNFYKCIQHSDINVSAYSCHLKCDLNPLPLFKYIAKRF</sequence>
<keyword evidence="5" id="KW-0472">Membrane</keyword>
<dbReference type="InParanoid" id="K1RE65"/>
<evidence type="ECO:0000256" key="7">
    <source>
        <dbReference type="ARBA" id="ARBA00023224"/>
    </source>
</evidence>
<gene>
    <name evidence="10" type="ORF">CGI_10028192</name>
</gene>
<dbReference type="PROSITE" id="PS00237">
    <property type="entry name" value="G_PROTEIN_RECEP_F1_1"/>
    <property type="match status" value="1"/>
</dbReference>
<evidence type="ECO:0000256" key="8">
    <source>
        <dbReference type="RuleBase" id="RU000688"/>
    </source>
</evidence>
<evidence type="ECO:0000256" key="4">
    <source>
        <dbReference type="ARBA" id="ARBA00023040"/>
    </source>
</evidence>
<dbReference type="PANTHER" id="PTHR45695">
    <property type="entry name" value="LEUCOKININ RECEPTOR-RELATED"/>
    <property type="match status" value="1"/>
</dbReference>
<evidence type="ECO:0000256" key="6">
    <source>
        <dbReference type="ARBA" id="ARBA00023170"/>
    </source>
</evidence>
<dbReference type="EMBL" id="JH818444">
    <property type="protein sequence ID" value="EKC42009.1"/>
    <property type="molecule type" value="Genomic_DNA"/>
</dbReference>
<name>K1RE65_MAGGI</name>
<dbReference type="PANTHER" id="PTHR45695:SF9">
    <property type="entry name" value="LEUCOKININ RECEPTOR"/>
    <property type="match status" value="1"/>
</dbReference>
<keyword evidence="6 8" id="KW-0675">Receptor</keyword>
<feature type="domain" description="G-protein coupled receptors family 1 profile" evidence="9">
    <location>
        <begin position="47"/>
        <end position="315"/>
    </location>
</feature>